<gene>
    <name evidence="2" type="primary">bv13c</name>
</gene>
<accession>D7FB50</accession>
<proteinExistence type="evidence at transcript level"/>
<dbReference type="Gene3D" id="3.30.710.10">
    <property type="entry name" value="Potassium Channel Kv1.1, Chain A"/>
    <property type="match status" value="1"/>
</dbReference>
<organism evidence="2">
    <name type="scientific">Chelonus inanitus</name>
    <dbReference type="NCBI Taxonomy" id="49201"/>
    <lineage>
        <taxon>Eukaryota</taxon>
        <taxon>Metazoa</taxon>
        <taxon>Ecdysozoa</taxon>
        <taxon>Arthropoda</taxon>
        <taxon>Hexapoda</taxon>
        <taxon>Insecta</taxon>
        <taxon>Pterygota</taxon>
        <taxon>Neoptera</taxon>
        <taxon>Endopterygota</taxon>
        <taxon>Hymenoptera</taxon>
        <taxon>Apocrita</taxon>
        <taxon>Ichneumonoidea</taxon>
        <taxon>Braconidae</taxon>
        <taxon>Cheloninae</taxon>
        <taxon>Chelonus</taxon>
    </lineage>
</organism>
<reference evidence="2" key="1">
    <citation type="submission" date="2009-08" db="EMBL/GenBank/DDBJ databases">
        <title>Identification of bracovirus particle proteins and analysis of their transcript levels at the stage of virion formation.</title>
        <authorList>
            <person name="Wetterwald C."/>
            <person name="Roth T."/>
            <person name="Kaeslin M."/>
            <person name="Anaheim M."/>
            <person name="Wespi G."/>
            <person name="Heller M."/>
            <person name="Meser P."/>
            <person name="Roditi I."/>
            <person name="Pfister-Wilhelm R."/>
            <person name="Bezier A."/>
            <person name="Gyapay G."/>
            <person name="Drezen J.M."/>
            <person name="Lanzrein B."/>
        </authorList>
    </citation>
    <scope>NUCLEOTIDE SEQUENCE</scope>
    <source>
        <tissue evidence="2">Ovary</tissue>
    </source>
</reference>
<evidence type="ECO:0000313" key="2">
    <source>
        <dbReference type="EMBL" id="CBA62664.1"/>
    </source>
</evidence>
<dbReference type="Pfam" id="PF01466">
    <property type="entry name" value="Skp1"/>
    <property type="match status" value="1"/>
</dbReference>
<dbReference type="GO" id="GO:0006511">
    <property type="term" value="P:ubiquitin-dependent protein catabolic process"/>
    <property type="evidence" value="ECO:0007669"/>
    <property type="project" value="InterPro"/>
</dbReference>
<sequence length="109" mass="13024">MIEWMKYEGEGKMPSLIDPDTKLQRNLTSWEDTFTKNIDDKKLVQLMIHADYFDVTNLLEILTFITSKKIVSYPIERIRVMFDIKESGYTPQEEQKLESELQWAVRFQD</sequence>
<protein>
    <submittedName>
        <fullName evidence="2">BVpp13c protein</fullName>
    </submittedName>
</protein>
<name>D7FB50_9HYME</name>
<evidence type="ECO:0000259" key="1">
    <source>
        <dbReference type="Pfam" id="PF01466"/>
    </source>
</evidence>
<dbReference type="SUPFAM" id="SSF81382">
    <property type="entry name" value="Skp1 dimerisation domain-like"/>
    <property type="match status" value="1"/>
</dbReference>
<feature type="domain" description="SKP1 component dimerisation" evidence="1">
    <location>
        <begin position="57"/>
        <end position="104"/>
    </location>
</feature>
<dbReference type="InterPro" id="IPR036296">
    <property type="entry name" value="SKP1-like_dim_sf"/>
</dbReference>
<dbReference type="EMBL" id="FN543457">
    <property type="protein sequence ID" value="CBA62664.1"/>
    <property type="molecule type" value="mRNA"/>
</dbReference>
<dbReference type="InterPro" id="IPR011333">
    <property type="entry name" value="SKP1/BTB/POZ_sf"/>
</dbReference>
<dbReference type="AlphaFoldDB" id="D7FB50"/>
<dbReference type="InterPro" id="IPR016072">
    <property type="entry name" value="Skp1_comp_dimer"/>
</dbReference>